<name>Q58PQ3_9PROT</name>
<evidence type="ECO:0000259" key="1">
    <source>
        <dbReference type="PROSITE" id="PS51186"/>
    </source>
</evidence>
<evidence type="ECO:0000313" key="2">
    <source>
        <dbReference type="EMBL" id="AAX48178.1"/>
    </source>
</evidence>
<dbReference type="EMBL" id="AY912081">
    <property type="protein sequence ID" value="AAX48178.1"/>
    <property type="molecule type" value="Genomic_DNA"/>
</dbReference>
<dbReference type="InterPro" id="IPR000182">
    <property type="entry name" value="GNAT_dom"/>
</dbReference>
<protein>
    <submittedName>
        <fullName evidence="2">Putative GNAT family acetyltransferase</fullName>
    </submittedName>
</protein>
<dbReference type="PANTHER" id="PTHR43792:SF1">
    <property type="entry name" value="N-ACETYLTRANSFERASE DOMAIN-CONTAINING PROTEIN"/>
    <property type="match status" value="1"/>
</dbReference>
<dbReference type="Gene3D" id="3.40.630.30">
    <property type="match status" value="1"/>
</dbReference>
<dbReference type="GO" id="GO:0016747">
    <property type="term" value="F:acyltransferase activity, transferring groups other than amino-acyl groups"/>
    <property type="evidence" value="ECO:0007669"/>
    <property type="project" value="InterPro"/>
</dbReference>
<reference evidence="2" key="1">
    <citation type="journal article" date="2005" name="Environ. Microbiol.">
        <title>Aerobic anoxygenic photosynthesis genes and operons in uncultured bacteria in the Delaware River.</title>
        <authorList>
            <person name="Waidner L.A."/>
            <person name="Kirchman D.L."/>
        </authorList>
    </citation>
    <scope>NUCLEOTIDE SEQUENCE</scope>
</reference>
<dbReference type="PANTHER" id="PTHR43792">
    <property type="entry name" value="GNAT FAMILY, PUTATIVE (AFU_ORTHOLOGUE AFUA_3G00765)-RELATED-RELATED"/>
    <property type="match status" value="1"/>
</dbReference>
<organism evidence="2">
    <name type="scientific">uncultured proteobacterium DelRiverFos13D03</name>
    <dbReference type="NCBI Taxonomy" id="311564"/>
    <lineage>
        <taxon>Bacteria</taxon>
        <taxon>Pseudomonadati</taxon>
        <taxon>Pseudomonadota</taxon>
        <taxon>environmental samples</taxon>
    </lineage>
</organism>
<sequence length="158" mass="17747">MILHTPRLTLTPCTPQDCPDFVALEQDPDVMRYLNGGKPVDRATADPDADFLMPDGTEPHVWTARRHDGAFVGWFCLWPNEDGSAELGYRLKRTEWGQGLACEGAKVLVSWGFEKAGYERITACTSVENTGSRRVVEKVGMTHMRTENGEAWYQITQL</sequence>
<proteinExistence type="predicted"/>
<feature type="domain" description="N-acetyltransferase" evidence="1">
    <location>
        <begin position="8"/>
        <end position="158"/>
    </location>
</feature>
<dbReference type="InterPro" id="IPR016181">
    <property type="entry name" value="Acyl_CoA_acyltransferase"/>
</dbReference>
<dbReference type="Pfam" id="PF13302">
    <property type="entry name" value="Acetyltransf_3"/>
    <property type="match status" value="1"/>
</dbReference>
<accession>Q58PQ3</accession>
<dbReference type="SUPFAM" id="SSF55729">
    <property type="entry name" value="Acyl-CoA N-acyltransferases (Nat)"/>
    <property type="match status" value="1"/>
</dbReference>
<dbReference type="InterPro" id="IPR051531">
    <property type="entry name" value="N-acetyltransferase"/>
</dbReference>
<keyword evidence="2" id="KW-0808">Transferase</keyword>
<gene>
    <name evidence="2" type="primary">rimL</name>
    <name evidence="2" type="ORF">DelRiverFos13D03.35</name>
</gene>
<dbReference type="AlphaFoldDB" id="Q58PQ3"/>
<dbReference type="PROSITE" id="PS51186">
    <property type="entry name" value="GNAT"/>
    <property type="match status" value="1"/>
</dbReference>